<dbReference type="AlphaFoldDB" id="A0A225E1W5"/>
<proteinExistence type="inferred from homology"/>
<dbReference type="InterPro" id="IPR016156">
    <property type="entry name" value="FAD/NAD-linked_Rdtase_dimer_sf"/>
</dbReference>
<organism evidence="8 9">
    <name type="scientific">Fimbriiglobus ruber</name>
    <dbReference type="NCBI Taxonomy" id="1908690"/>
    <lineage>
        <taxon>Bacteria</taxon>
        <taxon>Pseudomonadati</taxon>
        <taxon>Planctomycetota</taxon>
        <taxon>Planctomycetia</taxon>
        <taxon>Gemmatales</taxon>
        <taxon>Gemmataceae</taxon>
        <taxon>Fimbriiglobus</taxon>
    </lineage>
</organism>
<reference evidence="9" key="1">
    <citation type="submission" date="2017-06" db="EMBL/GenBank/DDBJ databases">
        <title>Genome analysis of Fimbriiglobus ruber SP5, the first member of the order Planctomycetales with confirmed chitinolytic capability.</title>
        <authorList>
            <person name="Ravin N.V."/>
            <person name="Rakitin A.L."/>
            <person name="Ivanova A.A."/>
            <person name="Beletsky A.V."/>
            <person name="Kulichevskaya I.S."/>
            <person name="Mardanov A.V."/>
            <person name="Dedysh S.N."/>
        </authorList>
    </citation>
    <scope>NUCLEOTIDE SEQUENCE [LARGE SCALE GENOMIC DNA]</scope>
    <source>
        <strain evidence="9">SP5</strain>
    </source>
</reference>
<gene>
    <name evidence="8" type="ORF">FRUB_00922</name>
</gene>
<dbReference type="InterPro" id="IPR023753">
    <property type="entry name" value="FAD/NAD-binding_dom"/>
</dbReference>
<dbReference type="RefSeq" id="WP_088252356.1">
    <property type="nucleotide sequence ID" value="NZ_NIDE01000001.1"/>
</dbReference>
<evidence type="ECO:0000313" key="9">
    <source>
        <dbReference type="Proteomes" id="UP000214646"/>
    </source>
</evidence>
<dbReference type="InterPro" id="IPR036873">
    <property type="entry name" value="Rhodanese-like_dom_sf"/>
</dbReference>
<dbReference type="Gene3D" id="3.40.250.10">
    <property type="entry name" value="Rhodanese-like domain"/>
    <property type="match status" value="1"/>
</dbReference>
<keyword evidence="3" id="KW-0285">Flavoprotein</keyword>
<evidence type="ECO:0000256" key="4">
    <source>
        <dbReference type="ARBA" id="ARBA00022827"/>
    </source>
</evidence>
<dbReference type="Proteomes" id="UP000214646">
    <property type="component" value="Unassembled WGS sequence"/>
</dbReference>
<dbReference type="PROSITE" id="PS50206">
    <property type="entry name" value="RHODANESE_3"/>
    <property type="match status" value="1"/>
</dbReference>
<keyword evidence="4" id="KW-0274">FAD</keyword>
<keyword evidence="6" id="KW-0676">Redox-active center</keyword>
<feature type="domain" description="Rhodanese" evidence="7">
    <location>
        <begin position="471"/>
        <end position="558"/>
    </location>
</feature>
<dbReference type="SUPFAM" id="SSF52821">
    <property type="entry name" value="Rhodanese/Cell cycle control phosphatase"/>
    <property type="match status" value="1"/>
</dbReference>
<dbReference type="OrthoDB" id="9802028at2"/>
<comment type="cofactor">
    <cofactor evidence="1">
        <name>FAD</name>
        <dbReference type="ChEBI" id="CHEBI:57692"/>
    </cofactor>
</comment>
<evidence type="ECO:0000313" key="8">
    <source>
        <dbReference type="EMBL" id="OWK47223.1"/>
    </source>
</evidence>
<dbReference type="SUPFAM" id="SSF55424">
    <property type="entry name" value="FAD/NAD-linked reductases, dimerisation (C-terminal) domain"/>
    <property type="match status" value="1"/>
</dbReference>
<dbReference type="Pfam" id="PF00581">
    <property type="entry name" value="Rhodanese"/>
    <property type="match status" value="1"/>
</dbReference>
<evidence type="ECO:0000256" key="1">
    <source>
        <dbReference type="ARBA" id="ARBA00001974"/>
    </source>
</evidence>
<dbReference type="InterPro" id="IPR001763">
    <property type="entry name" value="Rhodanese-like_dom"/>
</dbReference>
<dbReference type="InterPro" id="IPR004099">
    <property type="entry name" value="Pyr_nucl-diS_OxRdtase_dimer"/>
</dbReference>
<sequence>MGQRVLIVGGVAGGMSAATRLRRLDESAEVLIFERGPFVSFANCGLPYFIGGEITDRAKLLVQTPERLRAAFNLDVRPRSEVVAIRPAARAVDVHDLATDRVKTERYDSLLLSTGAAPVVPPIPGIDRPGHFTLRTIPDMDRILDWVRTKSAKTAVVVGGGYLGLEAAEQLHRLGLSITVVEQLPQVLAPLDPEMAAHVHIELRKQGVTLHLANGVTRFEAPTGEESAAASTVVLACGERVPADIVVLAIGVRPETKLAKEAGLTIGPTGGIKVDAHLRTSDPHIWAVGDAIEVTHGVTGQPALLALAGPANRQGRTAADNICGRPSVYRGTIGTAIVRVFDVTAACTGANESLLKKSGIAFEALHLFPNSHAGYYPGAKSIALKVLFAPDTGRLLGAQAVGADGVDKRIDVLATAIAARMTVDDVAELELCYAPPFGSAKDPVNLAGMAAQNVRAGDVSPVQWHELPALVANGAVVLDVREPKERDAGEIPGSIGIPLGELRGRLVELPKDREIVVHCASGQRSYNACRVLTQHGFRCRNLTGSYKTWKAAIDGLVGE</sequence>
<dbReference type="PRINTS" id="PR00368">
    <property type="entry name" value="FADPNR"/>
</dbReference>
<dbReference type="InterPro" id="IPR036188">
    <property type="entry name" value="FAD/NAD-bd_sf"/>
</dbReference>
<dbReference type="InterPro" id="IPR050260">
    <property type="entry name" value="FAD-bd_OxRdtase"/>
</dbReference>
<dbReference type="PANTHER" id="PTHR43429:SF1">
    <property type="entry name" value="NAD(P)H SULFUR OXIDOREDUCTASE (COA-DEPENDENT)"/>
    <property type="match status" value="1"/>
</dbReference>
<protein>
    <submittedName>
        <fullName evidence="8">CoA-disulfide reductase</fullName>
    </submittedName>
</protein>
<dbReference type="PRINTS" id="PR00411">
    <property type="entry name" value="PNDRDTASEI"/>
</dbReference>
<dbReference type="EMBL" id="NIDE01000001">
    <property type="protein sequence ID" value="OWK47223.1"/>
    <property type="molecule type" value="Genomic_DNA"/>
</dbReference>
<evidence type="ECO:0000256" key="6">
    <source>
        <dbReference type="ARBA" id="ARBA00023284"/>
    </source>
</evidence>
<dbReference type="PANTHER" id="PTHR43429">
    <property type="entry name" value="PYRIDINE NUCLEOTIDE-DISULFIDE OXIDOREDUCTASE DOMAIN-CONTAINING"/>
    <property type="match status" value="1"/>
</dbReference>
<name>A0A225E1W5_9BACT</name>
<comment type="caution">
    <text evidence="8">The sequence shown here is derived from an EMBL/GenBank/DDBJ whole genome shotgun (WGS) entry which is preliminary data.</text>
</comment>
<dbReference type="Pfam" id="PF02852">
    <property type="entry name" value="Pyr_redox_dim"/>
    <property type="match status" value="1"/>
</dbReference>
<comment type="similarity">
    <text evidence="2">Belongs to the class-III pyridine nucleotide-disulfide oxidoreductase family.</text>
</comment>
<dbReference type="Gene3D" id="3.50.50.60">
    <property type="entry name" value="FAD/NAD(P)-binding domain"/>
    <property type="match status" value="2"/>
</dbReference>
<dbReference type="SUPFAM" id="SSF51905">
    <property type="entry name" value="FAD/NAD(P)-binding domain"/>
    <property type="match status" value="1"/>
</dbReference>
<evidence type="ECO:0000256" key="5">
    <source>
        <dbReference type="ARBA" id="ARBA00023002"/>
    </source>
</evidence>
<evidence type="ECO:0000256" key="2">
    <source>
        <dbReference type="ARBA" id="ARBA00009130"/>
    </source>
</evidence>
<dbReference type="CDD" id="cd01524">
    <property type="entry name" value="RHOD_Pyr_redox"/>
    <property type="match status" value="1"/>
</dbReference>
<dbReference type="SMART" id="SM00450">
    <property type="entry name" value="RHOD"/>
    <property type="match status" value="1"/>
</dbReference>
<dbReference type="Pfam" id="PF07992">
    <property type="entry name" value="Pyr_redox_2"/>
    <property type="match status" value="1"/>
</dbReference>
<accession>A0A225E1W5</accession>
<keyword evidence="9" id="KW-1185">Reference proteome</keyword>
<evidence type="ECO:0000256" key="3">
    <source>
        <dbReference type="ARBA" id="ARBA00022630"/>
    </source>
</evidence>
<keyword evidence="5" id="KW-0560">Oxidoreductase</keyword>
<evidence type="ECO:0000259" key="7">
    <source>
        <dbReference type="PROSITE" id="PS50206"/>
    </source>
</evidence>
<dbReference type="GO" id="GO:0016491">
    <property type="term" value="F:oxidoreductase activity"/>
    <property type="evidence" value="ECO:0007669"/>
    <property type="project" value="UniProtKB-KW"/>
</dbReference>